<evidence type="ECO:0000313" key="14">
    <source>
        <dbReference type="EMBL" id="CUG04074.1"/>
    </source>
</evidence>
<evidence type="ECO:0000256" key="2">
    <source>
        <dbReference type="ARBA" id="ARBA00001946"/>
    </source>
</evidence>
<comment type="similarity">
    <text evidence="3 10">Belongs to the phosphoglycerate kinase family.</text>
</comment>
<dbReference type="SMART" id="SM00100">
    <property type="entry name" value="cNMP"/>
    <property type="match status" value="1"/>
</dbReference>
<dbReference type="PROSITE" id="PS50042">
    <property type="entry name" value="CNMP_BINDING_3"/>
    <property type="match status" value="1"/>
</dbReference>
<dbReference type="Gene3D" id="3.40.50.1260">
    <property type="entry name" value="Phosphoglycerate kinase, N-terminal domain"/>
    <property type="match status" value="3"/>
</dbReference>
<dbReference type="InterPro" id="IPR018490">
    <property type="entry name" value="cNMP-bd_dom_sf"/>
</dbReference>
<dbReference type="InterPro" id="IPR036043">
    <property type="entry name" value="Phosphoglycerate_kinase_sf"/>
</dbReference>
<dbReference type="PANTHER" id="PTHR11406:SF23">
    <property type="entry name" value="PHOSPHOGLYCERATE KINASE 1, CHLOROPLASTIC-RELATED"/>
    <property type="match status" value="1"/>
</dbReference>
<dbReference type="PRINTS" id="PR00477">
    <property type="entry name" value="PHGLYCKINASE"/>
</dbReference>
<dbReference type="OMA" id="HACGDYL"/>
<evidence type="ECO:0000256" key="4">
    <source>
        <dbReference type="ARBA" id="ARBA00013061"/>
    </source>
</evidence>
<evidence type="ECO:0000256" key="10">
    <source>
        <dbReference type="RuleBase" id="RU000532"/>
    </source>
</evidence>
<dbReference type="CDD" id="cd00038">
    <property type="entry name" value="CAP_ED"/>
    <property type="match status" value="1"/>
</dbReference>
<gene>
    <name evidence="14" type="ORF">BSAL_70390</name>
</gene>
<dbReference type="SUPFAM" id="SSF53748">
    <property type="entry name" value="Phosphoglycerate kinase"/>
    <property type="match status" value="1"/>
</dbReference>
<comment type="catalytic activity">
    <reaction evidence="1 10">
        <text>(2R)-3-phosphoglycerate + ATP = (2R)-3-phospho-glyceroyl phosphate + ADP</text>
        <dbReference type="Rhea" id="RHEA:14801"/>
        <dbReference type="ChEBI" id="CHEBI:30616"/>
        <dbReference type="ChEBI" id="CHEBI:57604"/>
        <dbReference type="ChEBI" id="CHEBI:58272"/>
        <dbReference type="ChEBI" id="CHEBI:456216"/>
        <dbReference type="EC" id="2.7.2.3"/>
    </reaction>
</comment>
<feature type="transmembrane region" description="Helical" evidence="12">
    <location>
        <begin position="772"/>
        <end position="792"/>
    </location>
</feature>
<dbReference type="EC" id="2.7.2.3" evidence="4 10"/>
<evidence type="ECO:0000259" key="13">
    <source>
        <dbReference type="PROSITE" id="PS50042"/>
    </source>
</evidence>
<evidence type="ECO:0000256" key="6">
    <source>
        <dbReference type="ARBA" id="ARBA00022741"/>
    </source>
</evidence>
<dbReference type="SUPFAM" id="SSF51206">
    <property type="entry name" value="cAMP-binding domain-like"/>
    <property type="match status" value="1"/>
</dbReference>
<dbReference type="InterPro" id="IPR001576">
    <property type="entry name" value="Phosphoglycerate_kinase"/>
</dbReference>
<evidence type="ECO:0000256" key="3">
    <source>
        <dbReference type="ARBA" id="ARBA00008982"/>
    </source>
</evidence>
<sequence>MFSAKKSLTEVWPVNKKRFLVLVDPETVTSEDGAASCIPTIAYLVAKGARVIVTCSFGSIKGMPLNLPDVSRETIIKAFQREEGLGLTALFASLSQQDQASILEELPSTPSSPTSRVTERLTLFSSFGTDEKLKAIAARFPSLSFTKSTTIPVAKRLEGLLPGVSVQHAEDPLRAAQEVTQMPPSSVLVLENLRLYRNDVSSIGEERKSMAEIVASYCDVFVNDSFATAADVKSITVEVPKLLKHGAAGMLLTKELSYFRRLLTHPAKPVGVIVGGTHLEAKLPLIYSLVGKVDKILVAGEVALPFLAARGLSAGKGYDPAQTIQVDDESVLIHHFANKILRQAAATGVAIILPVDHVAHVRPTDDPAIRRRDSKLSHHSVDWNVRNDNRWVRSGNESFARILANSGIFSVVAGNNTTRCVRRIGAGNGMSHLSSGGLACLELLKVNLLPAVEALSDASSTLDQASISTVAELLKHLPMFSGCSSHQLHLLAKKTTKRVYAAGDFLVYDGDRYTSMFVVACGSLVACPKALYGCSNAARRVTKGHVVGLYEFVSRHPSNETVQVAENDTVIYQLSCAGLKEAVNEASDLSSQLVANLSKPLRVIAEAEHRSNCKIDAILLRDLTQCRCPQPSKVDGKWGTILVEAAVEVLLHTLALRYRPFHSQAGTCIAAQPMRGIGVRVVFSVVRNLIYHHVVATSSPYIAAISSAVLTTPLRMLAGGTPLHTITFDALAANASMSVVLSLAPIATHALLLESRSQLELTRRRSLRSSQAVAVAALCKIIVGLLAFPVVAARNHCQRNAATFTLYAMKQVLGLLLTLLLRRGLKLCA</sequence>
<dbReference type="GO" id="GO:0043531">
    <property type="term" value="F:ADP binding"/>
    <property type="evidence" value="ECO:0007669"/>
    <property type="project" value="TreeGrafter"/>
</dbReference>
<dbReference type="GO" id="GO:0006094">
    <property type="term" value="P:gluconeogenesis"/>
    <property type="evidence" value="ECO:0007669"/>
    <property type="project" value="TreeGrafter"/>
</dbReference>
<keyword evidence="7 10" id="KW-0418">Kinase</keyword>
<keyword evidence="12" id="KW-0812">Transmembrane</keyword>
<dbReference type="Gene3D" id="2.60.120.10">
    <property type="entry name" value="Jelly Rolls"/>
    <property type="match status" value="1"/>
</dbReference>
<dbReference type="GO" id="GO:0006096">
    <property type="term" value="P:glycolytic process"/>
    <property type="evidence" value="ECO:0007669"/>
    <property type="project" value="UniProtKB-UniPathway"/>
</dbReference>
<feature type="transmembrane region" description="Helical" evidence="12">
    <location>
        <begin position="731"/>
        <end position="752"/>
    </location>
</feature>
<dbReference type="VEuPathDB" id="TriTrypDB:BSAL_70390"/>
<proteinExistence type="inferred from homology"/>
<keyword evidence="5 10" id="KW-0808">Transferase</keyword>
<dbReference type="Pfam" id="PF00162">
    <property type="entry name" value="PGK"/>
    <property type="match status" value="1"/>
</dbReference>
<keyword evidence="15" id="KW-1185">Reference proteome</keyword>
<comment type="subunit">
    <text evidence="11">Monomer.</text>
</comment>
<dbReference type="Proteomes" id="UP000051952">
    <property type="component" value="Unassembled WGS sequence"/>
</dbReference>
<feature type="domain" description="Cyclic nucleotide-binding" evidence="13">
    <location>
        <begin position="479"/>
        <end position="600"/>
    </location>
</feature>
<feature type="transmembrane region" description="Helical" evidence="12">
    <location>
        <begin position="804"/>
        <end position="821"/>
    </location>
</feature>
<protein>
    <recommendedName>
        <fullName evidence="4 10">Phosphoglycerate kinase</fullName>
        <ecNumber evidence="4 10">2.7.2.3</ecNumber>
    </recommendedName>
</protein>
<evidence type="ECO:0000313" key="15">
    <source>
        <dbReference type="Proteomes" id="UP000051952"/>
    </source>
</evidence>
<dbReference type="InterPro" id="IPR015824">
    <property type="entry name" value="Phosphoglycerate_kinase_N"/>
</dbReference>
<keyword evidence="9" id="KW-0460">Magnesium</keyword>
<dbReference type="AlphaFoldDB" id="A0A0S4IVK9"/>
<dbReference type="EMBL" id="CYKH01000514">
    <property type="protein sequence ID" value="CUG04074.1"/>
    <property type="molecule type" value="Genomic_DNA"/>
</dbReference>
<dbReference type="UniPathway" id="UPA00109">
    <property type="reaction ID" value="UER00185"/>
</dbReference>
<dbReference type="PANTHER" id="PTHR11406">
    <property type="entry name" value="PHOSPHOGLYCERATE KINASE"/>
    <property type="match status" value="1"/>
</dbReference>
<name>A0A0S4IVK9_BODSA</name>
<comment type="cofactor">
    <cofactor evidence="2">
        <name>Mg(2+)</name>
        <dbReference type="ChEBI" id="CHEBI:18420"/>
    </cofactor>
</comment>
<keyword evidence="6" id="KW-0547">Nucleotide-binding</keyword>
<keyword evidence="8" id="KW-0067">ATP-binding</keyword>
<keyword evidence="12" id="KW-0472">Membrane</keyword>
<evidence type="ECO:0000256" key="7">
    <source>
        <dbReference type="ARBA" id="ARBA00022777"/>
    </source>
</evidence>
<evidence type="ECO:0000256" key="5">
    <source>
        <dbReference type="ARBA" id="ARBA00022679"/>
    </source>
</evidence>
<keyword evidence="12" id="KW-1133">Transmembrane helix</keyword>
<comment type="pathway">
    <text evidence="10">Carbohydrate degradation; glycolysis; pyruvate from D-glyceraldehyde 3-phosphate: step 2/5.</text>
</comment>
<dbReference type="GO" id="GO:0005524">
    <property type="term" value="F:ATP binding"/>
    <property type="evidence" value="ECO:0007669"/>
    <property type="project" value="UniProtKB-KW"/>
</dbReference>
<accession>A0A0S4IVK9</accession>
<dbReference type="InterPro" id="IPR014710">
    <property type="entry name" value="RmlC-like_jellyroll"/>
</dbReference>
<evidence type="ECO:0000256" key="11">
    <source>
        <dbReference type="RuleBase" id="RU000696"/>
    </source>
</evidence>
<dbReference type="GO" id="GO:0004618">
    <property type="term" value="F:phosphoglycerate kinase activity"/>
    <property type="evidence" value="ECO:0007669"/>
    <property type="project" value="UniProtKB-EC"/>
</dbReference>
<evidence type="ECO:0000256" key="8">
    <source>
        <dbReference type="ARBA" id="ARBA00022840"/>
    </source>
</evidence>
<evidence type="ECO:0000256" key="1">
    <source>
        <dbReference type="ARBA" id="ARBA00000642"/>
    </source>
</evidence>
<dbReference type="GO" id="GO:0005829">
    <property type="term" value="C:cytosol"/>
    <property type="evidence" value="ECO:0007669"/>
    <property type="project" value="TreeGrafter"/>
</dbReference>
<evidence type="ECO:0000256" key="12">
    <source>
        <dbReference type="SAM" id="Phobius"/>
    </source>
</evidence>
<organism evidence="14 15">
    <name type="scientific">Bodo saltans</name>
    <name type="common">Flagellated protozoan</name>
    <dbReference type="NCBI Taxonomy" id="75058"/>
    <lineage>
        <taxon>Eukaryota</taxon>
        <taxon>Discoba</taxon>
        <taxon>Euglenozoa</taxon>
        <taxon>Kinetoplastea</taxon>
        <taxon>Metakinetoplastina</taxon>
        <taxon>Eubodonida</taxon>
        <taxon>Bodonidae</taxon>
        <taxon>Bodo</taxon>
    </lineage>
</organism>
<dbReference type="OrthoDB" id="275353at2759"/>
<dbReference type="InterPro" id="IPR000595">
    <property type="entry name" value="cNMP-bd_dom"/>
</dbReference>
<evidence type="ECO:0000256" key="9">
    <source>
        <dbReference type="ARBA" id="ARBA00022842"/>
    </source>
</evidence>
<reference evidence="15" key="1">
    <citation type="submission" date="2015-09" db="EMBL/GenBank/DDBJ databases">
        <authorList>
            <consortium name="Pathogen Informatics"/>
        </authorList>
    </citation>
    <scope>NUCLEOTIDE SEQUENCE [LARGE SCALE GENOMIC DNA]</scope>
    <source>
        <strain evidence="15">Lake Konstanz</strain>
    </source>
</reference>